<keyword evidence="7" id="KW-0408">Iron</keyword>
<keyword evidence="8" id="KW-0411">Iron-sulfur</keyword>
<keyword evidence="6 12" id="KW-0560">Oxidoreductase</keyword>
<dbReference type="PIRSF" id="PIRSF000371">
    <property type="entry name" value="PFL_act_enz"/>
    <property type="match status" value="1"/>
</dbReference>
<dbReference type="InterPro" id="IPR012839">
    <property type="entry name" value="Organic_radical_activase"/>
</dbReference>
<comment type="cofactor">
    <cofactor evidence="1">
        <name>[4Fe-4S] cluster</name>
        <dbReference type="ChEBI" id="CHEBI:49883"/>
    </cofactor>
</comment>
<dbReference type="SUPFAM" id="SSF54862">
    <property type="entry name" value="4Fe-4S ferredoxins"/>
    <property type="match status" value="1"/>
</dbReference>
<dbReference type="InterPro" id="IPR017900">
    <property type="entry name" value="4Fe4S_Fe_S_CS"/>
</dbReference>
<reference evidence="12 13" key="1">
    <citation type="submission" date="2018-06" db="EMBL/GenBank/DDBJ databases">
        <authorList>
            <consortium name="Pathogen Informatics"/>
            <person name="Doyle S."/>
        </authorList>
    </citation>
    <scope>NUCLEOTIDE SEQUENCE [LARGE SCALE GENOMIC DNA]</scope>
    <source>
        <strain evidence="12 13">NCTC11088</strain>
    </source>
</reference>
<dbReference type="SFLD" id="SFLDG01066">
    <property type="entry name" value="organic_radical-activating_enz"/>
    <property type="match status" value="1"/>
</dbReference>
<dbReference type="PANTHER" id="PTHR30352">
    <property type="entry name" value="PYRUVATE FORMATE-LYASE-ACTIVATING ENZYME"/>
    <property type="match status" value="1"/>
</dbReference>
<dbReference type="SFLD" id="SFLDG01118">
    <property type="entry name" value="activating_enzymes__group_2"/>
    <property type="match status" value="1"/>
</dbReference>
<dbReference type="PROSITE" id="PS00198">
    <property type="entry name" value="4FE4S_FER_1"/>
    <property type="match status" value="1"/>
</dbReference>
<evidence type="ECO:0000259" key="11">
    <source>
        <dbReference type="PROSITE" id="PS51918"/>
    </source>
</evidence>
<dbReference type="CDD" id="cd01335">
    <property type="entry name" value="Radical_SAM"/>
    <property type="match status" value="1"/>
</dbReference>
<dbReference type="InterPro" id="IPR040074">
    <property type="entry name" value="BssD/PflA/YjjW"/>
</dbReference>
<sequence>MEAIDYSKEGMVFDIQRYSINDGPGIRTIVFLKGCPLRCVWCSNPESQTYEKELMYRKILCINCGNCVKVCKNEAIGPQNENWIDRKKCVVCGECVNVCPAGALVVKGKLMSVEEVISELKKDESYYLKSNGGITLSGGEALMQPEFTKELLKAAKSRGWHTTIETEGYVSENVIKDILRYVDLVLLDIKANNSEIHKKFTKVDNTLIKKNAKIIQEMTNTVIRIPLIPGVNSDIKEFTDIIKFVKTLENVNEIHILPYHNFGESKYYLLGRDYQLSKTKKLNEEYVDKLKNIVEEFGYKCEIGG</sequence>
<dbReference type="InterPro" id="IPR017896">
    <property type="entry name" value="4Fe4S_Fe-S-bd"/>
</dbReference>
<evidence type="ECO:0000256" key="5">
    <source>
        <dbReference type="ARBA" id="ARBA00022723"/>
    </source>
</evidence>
<protein>
    <submittedName>
        <fullName evidence="12">4-hydroxyphenylacetate decarboxylase activating enzyme</fullName>
        <ecNumber evidence="12">1.97.1.-</ecNumber>
    </submittedName>
</protein>
<dbReference type="NCBIfam" id="TIGR02494">
    <property type="entry name" value="PFLE_PFLC"/>
    <property type="match status" value="1"/>
</dbReference>
<evidence type="ECO:0000256" key="4">
    <source>
        <dbReference type="ARBA" id="ARBA00022691"/>
    </source>
</evidence>
<dbReference type="SFLD" id="SFLDS00029">
    <property type="entry name" value="Radical_SAM"/>
    <property type="match status" value="1"/>
</dbReference>
<dbReference type="GO" id="GO:0051539">
    <property type="term" value="F:4 iron, 4 sulfur cluster binding"/>
    <property type="evidence" value="ECO:0007669"/>
    <property type="project" value="UniProtKB-KW"/>
</dbReference>
<dbReference type="AlphaFoldDB" id="A0A379DCC2"/>
<evidence type="ECO:0000256" key="2">
    <source>
        <dbReference type="ARBA" id="ARBA00009777"/>
    </source>
</evidence>
<keyword evidence="3" id="KW-0004">4Fe-4S</keyword>
<evidence type="ECO:0000256" key="3">
    <source>
        <dbReference type="ARBA" id="ARBA00022485"/>
    </source>
</evidence>
<dbReference type="EC" id="1.97.1.-" evidence="12"/>
<dbReference type="PROSITE" id="PS51918">
    <property type="entry name" value="RADICAL_SAM"/>
    <property type="match status" value="1"/>
</dbReference>
<organism evidence="12 13">
    <name type="scientific">Peptoniphilus indolicus</name>
    <dbReference type="NCBI Taxonomy" id="33030"/>
    <lineage>
        <taxon>Bacteria</taxon>
        <taxon>Bacillati</taxon>
        <taxon>Bacillota</taxon>
        <taxon>Tissierellia</taxon>
        <taxon>Tissierellales</taxon>
        <taxon>Peptoniphilaceae</taxon>
        <taxon>Peptoniphilus</taxon>
    </lineage>
</organism>
<dbReference type="SUPFAM" id="SSF102114">
    <property type="entry name" value="Radical SAM enzymes"/>
    <property type="match status" value="1"/>
</dbReference>
<dbReference type="EMBL" id="UGTH01000001">
    <property type="protein sequence ID" value="SUB75547.1"/>
    <property type="molecule type" value="Genomic_DNA"/>
</dbReference>
<dbReference type="Pfam" id="PF04055">
    <property type="entry name" value="Radical_SAM"/>
    <property type="match status" value="1"/>
</dbReference>
<evidence type="ECO:0000256" key="1">
    <source>
        <dbReference type="ARBA" id="ARBA00001966"/>
    </source>
</evidence>
<proteinExistence type="inferred from homology"/>
<evidence type="ECO:0000259" key="10">
    <source>
        <dbReference type="PROSITE" id="PS51379"/>
    </source>
</evidence>
<evidence type="ECO:0000256" key="7">
    <source>
        <dbReference type="ARBA" id="ARBA00023004"/>
    </source>
</evidence>
<dbReference type="Gene3D" id="3.80.30.10">
    <property type="entry name" value="pyruvate-formate lyase- activating enzyme"/>
    <property type="match status" value="1"/>
</dbReference>
<dbReference type="GO" id="GO:0016491">
    <property type="term" value="F:oxidoreductase activity"/>
    <property type="evidence" value="ECO:0007669"/>
    <property type="project" value="UniProtKB-KW"/>
</dbReference>
<evidence type="ECO:0000313" key="13">
    <source>
        <dbReference type="Proteomes" id="UP000254777"/>
    </source>
</evidence>
<dbReference type="Pfam" id="PF00037">
    <property type="entry name" value="Fer4"/>
    <property type="match status" value="1"/>
</dbReference>
<dbReference type="RefSeq" id="WP_004819681.1">
    <property type="nucleotide sequence ID" value="NZ_UGTH01000001.1"/>
</dbReference>
<keyword evidence="5" id="KW-0479">Metal-binding</keyword>
<name>A0A379DCC2_9FIRM</name>
<accession>A0A379DCC2</accession>
<dbReference type="InterPro" id="IPR001989">
    <property type="entry name" value="Radical_activat_CS"/>
</dbReference>
<evidence type="ECO:0000256" key="6">
    <source>
        <dbReference type="ARBA" id="ARBA00023002"/>
    </source>
</evidence>
<evidence type="ECO:0000256" key="9">
    <source>
        <dbReference type="ARBA" id="ARBA00047365"/>
    </source>
</evidence>
<dbReference type="Proteomes" id="UP000254777">
    <property type="component" value="Unassembled WGS sequence"/>
</dbReference>
<feature type="domain" description="4Fe-4S ferredoxin-type" evidence="10">
    <location>
        <begin position="52"/>
        <end position="76"/>
    </location>
</feature>
<feature type="domain" description="Radical SAM core" evidence="11">
    <location>
        <begin position="21"/>
        <end position="300"/>
    </location>
</feature>
<keyword evidence="4" id="KW-0949">S-adenosyl-L-methionine</keyword>
<dbReference type="InterPro" id="IPR007197">
    <property type="entry name" value="rSAM"/>
</dbReference>
<dbReference type="PROSITE" id="PS51379">
    <property type="entry name" value="4FE4S_FER_2"/>
    <property type="match status" value="2"/>
</dbReference>
<dbReference type="Gene3D" id="3.30.70.20">
    <property type="match status" value="1"/>
</dbReference>
<evidence type="ECO:0000256" key="8">
    <source>
        <dbReference type="ARBA" id="ARBA00023014"/>
    </source>
</evidence>
<dbReference type="GO" id="GO:0046872">
    <property type="term" value="F:metal ion binding"/>
    <property type="evidence" value="ECO:0007669"/>
    <property type="project" value="UniProtKB-KW"/>
</dbReference>
<comment type="catalytic activity">
    <reaction evidence="9">
        <text>glycyl-[protein] + reduced [flavodoxin] + S-adenosyl-L-methionine = glycin-2-yl radical-[protein] + semiquinone [flavodoxin] + 5'-deoxyadenosine + L-methionine + H(+)</text>
        <dbReference type="Rhea" id="RHEA:61976"/>
        <dbReference type="Rhea" id="RHEA-COMP:10622"/>
        <dbReference type="Rhea" id="RHEA-COMP:14480"/>
        <dbReference type="Rhea" id="RHEA-COMP:15993"/>
        <dbReference type="Rhea" id="RHEA-COMP:15994"/>
        <dbReference type="ChEBI" id="CHEBI:15378"/>
        <dbReference type="ChEBI" id="CHEBI:17319"/>
        <dbReference type="ChEBI" id="CHEBI:29947"/>
        <dbReference type="ChEBI" id="CHEBI:32722"/>
        <dbReference type="ChEBI" id="CHEBI:57618"/>
        <dbReference type="ChEBI" id="CHEBI:57844"/>
        <dbReference type="ChEBI" id="CHEBI:59789"/>
        <dbReference type="ChEBI" id="CHEBI:140311"/>
    </reaction>
</comment>
<gene>
    <name evidence="12" type="primary">hpdA_2</name>
    <name evidence="12" type="ORF">NCTC11088_01345</name>
</gene>
<dbReference type="InterPro" id="IPR034457">
    <property type="entry name" value="Organic_radical-activating"/>
</dbReference>
<feature type="domain" description="4Fe-4S ferredoxin-type" evidence="10">
    <location>
        <begin position="80"/>
        <end position="109"/>
    </location>
</feature>
<dbReference type="InterPro" id="IPR058240">
    <property type="entry name" value="rSAM_sf"/>
</dbReference>
<evidence type="ECO:0000313" key="12">
    <source>
        <dbReference type="EMBL" id="SUB75547.1"/>
    </source>
</evidence>
<dbReference type="PANTHER" id="PTHR30352:SF4">
    <property type="entry name" value="PYRUVATE FORMATE-LYASE 2-ACTIVATING ENZYME"/>
    <property type="match status" value="1"/>
</dbReference>
<comment type="similarity">
    <text evidence="2">Belongs to the organic radical-activating enzymes family.</text>
</comment>
<dbReference type="PROSITE" id="PS01087">
    <property type="entry name" value="RADICAL_ACTIVATING"/>
    <property type="match status" value="1"/>
</dbReference>